<accession>A0ABX6UE85</accession>
<evidence type="ECO:0000313" key="2">
    <source>
        <dbReference type="Proteomes" id="UP000593880"/>
    </source>
</evidence>
<dbReference type="Proteomes" id="UP000593880">
    <property type="component" value="Chromosome"/>
</dbReference>
<proteinExistence type="predicted"/>
<dbReference type="RefSeq" id="WP_128965142.1">
    <property type="nucleotide sequence ID" value="NZ_BMHC01000033.1"/>
</dbReference>
<reference evidence="1 2" key="1">
    <citation type="submission" date="2018-06" db="EMBL/GenBank/DDBJ databases">
        <title>Comparative genomics of rhizobia nodulating Arachis hypogaea in China.</title>
        <authorList>
            <person name="Li Y."/>
        </authorList>
    </citation>
    <scope>NUCLEOTIDE SEQUENCE [LARGE SCALE GENOMIC DNA]</scope>
    <source>
        <strain evidence="1 2">CCBAU 51658</strain>
    </source>
</reference>
<sequence>MEKLLLALVLACQPGDRLWDLSGKLPRNLQFIDLVLSVDPIYSRLYIYAPGLPSEFQQCCSNKPTSVLRLPVGDGRFCIRQSQRQMKWRIQAIGRADIES</sequence>
<dbReference type="EMBL" id="CP030057">
    <property type="protein sequence ID" value="QOZ59527.1"/>
    <property type="molecule type" value="Genomic_DNA"/>
</dbReference>
<name>A0ABX6UE85_9BRAD</name>
<evidence type="ECO:0000313" key="1">
    <source>
        <dbReference type="EMBL" id="QOZ59527.1"/>
    </source>
</evidence>
<organism evidence="1 2">
    <name type="scientific">Bradyrhizobium guangdongense</name>
    <dbReference type="NCBI Taxonomy" id="1325090"/>
    <lineage>
        <taxon>Bacteria</taxon>
        <taxon>Pseudomonadati</taxon>
        <taxon>Pseudomonadota</taxon>
        <taxon>Alphaproteobacteria</taxon>
        <taxon>Hyphomicrobiales</taxon>
        <taxon>Nitrobacteraceae</taxon>
        <taxon>Bradyrhizobium</taxon>
    </lineage>
</organism>
<gene>
    <name evidence="1" type="ORF">XH86_12880</name>
</gene>
<protein>
    <submittedName>
        <fullName evidence="1">Uncharacterized protein</fullName>
    </submittedName>
</protein>
<keyword evidence="2" id="KW-1185">Reference proteome</keyword>